<dbReference type="RefSeq" id="WP_348518501.1">
    <property type="nucleotide sequence ID" value="NZ_CP155620.1"/>
</dbReference>
<proteinExistence type="predicted"/>
<organism evidence="1">
    <name type="scientific">Campylobacter sp. CCS1377</name>
    <dbReference type="NCBI Taxonomy" id="3158229"/>
    <lineage>
        <taxon>Bacteria</taxon>
        <taxon>Pseudomonadati</taxon>
        <taxon>Campylobacterota</taxon>
        <taxon>Epsilonproteobacteria</taxon>
        <taxon>Campylobacterales</taxon>
        <taxon>Campylobacteraceae</taxon>
        <taxon>Campylobacter</taxon>
    </lineage>
</organism>
<dbReference type="EMBL" id="CP155620">
    <property type="protein sequence ID" value="XBJ29103.1"/>
    <property type="molecule type" value="Genomic_DNA"/>
</dbReference>
<evidence type="ECO:0008006" key="2">
    <source>
        <dbReference type="Google" id="ProtNLM"/>
    </source>
</evidence>
<dbReference type="AlphaFoldDB" id="A0AAU7E8A3"/>
<accession>A0AAU7E8A3</accession>
<name>A0AAU7E8A3_9BACT</name>
<gene>
    <name evidence="1" type="ORF">AAH949_08455</name>
</gene>
<sequence length="332" mass="34760">MAVPFILGGIALAAGAFGAKKAYDGFKDKSEANSINDSAESIFNFSKEKLEQARSDAENSLENLGKAKLHIHQNSFKEFVEIFSKMKNVETQDFSKDDLNFNIQEFVKFTRESVVSFTELAGGGIASLGVGALAGIGAYGSVGMLASASTGTAIASLSGAAATNATLAWLGGGSLAAGGLGMAGGMAVLGGIVAAPVLAVSGSLYAKMGEKALDDARSNLAKVKVTAQEMDTATVATNAIATIVMNSLEMIQKLDGVLSNELSTFKLMVIRENDYSKYSNGEKSYTQYIVNLVKAISGICKVNVLTEEGEVNEEFKKAVQVAKDLSKEIQSL</sequence>
<protein>
    <recommendedName>
        <fullName evidence="2">Chemotaxis protein</fullName>
    </recommendedName>
</protein>
<evidence type="ECO:0000313" key="1">
    <source>
        <dbReference type="EMBL" id="XBJ29103.1"/>
    </source>
</evidence>
<reference evidence="1" key="1">
    <citation type="submission" date="2024-05" db="EMBL/GenBank/DDBJ databases">
        <title>Campylobacter coli isolated from environmental waters in Slovenia.</title>
        <authorList>
            <person name="Zautner A.E."/>
            <person name="Bunk B."/>
            <person name="Riedel T."/>
            <person name="Sproeer C."/>
        </authorList>
    </citation>
    <scope>NUCLEOTIDE SEQUENCE</scope>
    <source>
        <strain evidence="1">CCS1377</strain>
    </source>
</reference>